<dbReference type="EMBL" id="MU001673">
    <property type="protein sequence ID" value="KAF2460643.1"/>
    <property type="molecule type" value="Genomic_DNA"/>
</dbReference>
<organism evidence="2 3">
    <name type="scientific">Lineolata rhizophorae</name>
    <dbReference type="NCBI Taxonomy" id="578093"/>
    <lineage>
        <taxon>Eukaryota</taxon>
        <taxon>Fungi</taxon>
        <taxon>Dikarya</taxon>
        <taxon>Ascomycota</taxon>
        <taxon>Pezizomycotina</taxon>
        <taxon>Dothideomycetes</taxon>
        <taxon>Dothideomycetes incertae sedis</taxon>
        <taxon>Lineolatales</taxon>
        <taxon>Lineolataceae</taxon>
        <taxon>Lineolata</taxon>
    </lineage>
</organism>
<gene>
    <name evidence="2" type="ORF">BDY21DRAFT_170731</name>
</gene>
<protein>
    <submittedName>
        <fullName evidence="2">Uncharacterized protein</fullName>
    </submittedName>
</protein>
<dbReference type="AlphaFoldDB" id="A0A6A6PB56"/>
<accession>A0A6A6PB56</accession>
<evidence type="ECO:0000256" key="1">
    <source>
        <dbReference type="SAM" id="MobiDB-lite"/>
    </source>
</evidence>
<keyword evidence="3" id="KW-1185">Reference proteome</keyword>
<reference evidence="2" key="1">
    <citation type="journal article" date="2020" name="Stud. Mycol.">
        <title>101 Dothideomycetes genomes: a test case for predicting lifestyles and emergence of pathogens.</title>
        <authorList>
            <person name="Haridas S."/>
            <person name="Albert R."/>
            <person name="Binder M."/>
            <person name="Bloem J."/>
            <person name="Labutti K."/>
            <person name="Salamov A."/>
            <person name="Andreopoulos B."/>
            <person name="Baker S."/>
            <person name="Barry K."/>
            <person name="Bills G."/>
            <person name="Bluhm B."/>
            <person name="Cannon C."/>
            <person name="Castanera R."/>
            <person name="Culley D."/>
            <person name="Daum C."/>
            <person name="Ezra D."/>
            <person name="Gonzalez J."/>
            <person name="Henrissat B."/>
            <person name="Kuo A."/>
            <person name="Liang C."/>
            <person name="Lipzen A."/>
            <person name="Lutzoni F."/>
            <person name="Magnuson J."/>
            <person name="Mondo S."/>
            <person name="Nolan M."/>
            <person name="Ohm R."/>
            <person name="Pangilinan J."/>
            <person name="Park H.-J."/>
            <person name="Ramirez L."/>
            <person name="Alfaro M."/>
            <person name="Sun H."/>
            <person name="Tritt A."/>
            <person name="Yoshinaga Y."/>
            <person name="Zwiers L.-H."/>
            <person name="Turgeon B."/>
            <person name="Goodwin S."/>
            <person name="Spatafora J."/>
            <person name="Crous P."/>
            <person name="Grigoriev I."/>
        </authorList>
    </citation>
    <scope>NUCLEOTIDE SEQUENCE</scope>
    <source>
        <strain evidence="2">ATCC 16933</strain>
    </source>
</reference>
<evidence type="ECO:0000313" key="3">
    <source>
        <dbReference type="Proteomes" id="UP000799766"/>
    </source>
</evidence>
<evidence type="ECO:0000313" key="2">
    <source>
        <dbReference type="EMBL" id="KAF2460643.1"/>
    </source>
</evidence>
<feature type="region of interest" description="Disordered" evidence="1">
    <location>
        <begin position="25"/>
        <end position="51"/>
    </location>
</feature>
<name>A0A6A6PB56_9PEZI</name>
<dbReference type="Proteomes" id="UP000799766">
    <property type="component" value="Unassembled WGS sequence"/>
</dbReference>
<sequence>MRVVAAGAPRAAVPGVIPRPVALPAQTRTATKERRGFEAPPRPGRANAQNTFPPDGAALLCPARLARVARLALVRSASRLAFASPLKRCPWRRFSSRPSYLLVRSSSHDPCLRPIPSFVLRIHLRPPPPDLSLRAFSATPAVWSRGELLSLDAFPTVVFTARCLILCRTTASQLRDSTANF</sequence>
<proteinExistence type="predicted"/>